<dbReference type="InterPro" id="IPR003646">
    <property type="entry name" value="SH3-like_bac-type"/>
</dbReference>
<evidence type="ECO:0000313" key="3">
    <source>
        <dbReference type="Proteomes" id="UP001431235"/>
    </source>
</evidence>
<reference evidence="2 3" key="1">
    <citation type="submission" date="2021-08" db="EMBL/GenBank/DDBJ databases">
        <title>Novel members of of the genus Stenotrophomonas from differernt environment.</title>
        <authorList>
            <person name="Deng Y."/>
        </authorList>
    </citation>
    <scope>NUCLEOTIDE SEQUENCE [LARGE SCALE GENOMIC DNA]</scope>
    <source>
        <strain evidence="2 3">CPCC 101365</strain>
    </source>
</reference>
<dbReference type="Gene3D" id="2.30.30.40">
    <property type="entry name" value="SH3 Domains"/>
    <property type="match status" value="1"/>
</dbReference>
<feature type="domain" description="SH3b" evidence="1">
    <location>
        <begin position="35"/>
        <end position="87"/>
    </location>
</feature>
<dbReference type="RefSeq" id="WP_250064618.1">
    <property type="nucleotide sequence ID" value="NZ_JAIKTS010000004.1"/>
</dbReference>
<dbReference type="Proteomes" id="UP001431235">
    <property type="component" value="Unassembled WGS sequence"/>
</dbReference>
<keyword evidence="3" id="KW-1185">Reference proteome</keyword>
<dbReference type="EMBL" id="JAIKTS010000004">
    <property type="protein sequence ID" value="MCL7715221.1"/>
    <property type="molecule type" value="Genomic_DNA"/>
</dbReference>
<evidence type="ECO:0000313" key="2">
    <source>
        <dbReference type="EMBL" id="MCL7715221.1"/>
    </source>
</evidence>
<protein>
    <submittedName>
        <fullName evidence="2">SH3 domain-containing protein</fullName>
    </submittedName>
</protein>
<gene>
    <name evidence="2" type="ORF">K5L01_11270</name>
</gene>
<name>A0ABT0SJC7_9GAMM</name>
<sequence length="116" mass="12147">MARPLLRFAAALAIVAGVLWVQPRRVEPPARVAGSGLNLRSAPDVRAQRVAVLPAGSTVEVQRCLADASWCNVRHGERSGWVAAGYLLARHGGGQVSVARVARELGVPVETAHPGG</sequence>
<dbReference type="Pfam" id="PF08239">
    <property type="entry name" value="SH3_3"/>
    <property type="match status" value="1"/>
</dbReference>
<organism evidence="2 3">
    <name type="scientific">Stenotrophomonas mori</name>
    <dbReference type="NCBI Taxonomy" id="2871096"/>
    <lineage>
        <taxon>Bacteria</taxon>
        <taxon>Pseudomonadati</taxon>
        <taxon>Pseudomonadota</taxon>
        <taxon>Gammaproteobacteria</taxon>
        <taxon>Lysobacterales</taxon>
        <taxon>Lysobacteraceae</taxon>
        <taxon>Stenotrophomonas</taxon>
    </lineage>
</organism>
<comment type="caution">
    <text evidence="2">The sequence shown here is derived from an EMBL/GenBank/DDBJ whole genome shotgun (WGS) entry which is preliminary data.</text>
</comment>
<accession>A0ABT0SJC7</accession>
<proteinExistence type="predicted"/>
<evidence type="ECO:0000259" key="1">
    <source>
        <dbReference type="Pfam" id="PF08239"/>
    </source>
</evidence>